<sequence length="68" mass="7703">YPWDPRFSGQVIPAGNGRFPTEGGVEHQHDDHWDVPHHEDGRVAPLQGHSAPSRSLHESCKCQGLYYR</sequence>
<protein>
    <submittedName>
        <fullName evidence="2">Uncharacterized protein</fullName>
    </submittedName>
</protein>
<reference evidence="2" key="1">
    <citation type="submission" date="2020-07" db="EMBL/GenBank/DDBJ databases">
        <title>Clarias magur genome sequencing, assembly and annotation.</title>
        <authorList>
            <person name="Kushwaha B."/>
            <person name="Kumar R."/>
            <person name="Das P."/>
            <person name="Joshi C.G."/>
            <person name="Kumar D."/>
            <person name="Nagpure N.S."/>
            <person name="Pandey M."/>
            <person name="Agarwal S."/>
            <person name="Srivastava S."/>
            <person name="Singh M."/>
            <person name="Sahoo L."/>
            <person name="Jayasankar P."/>
            <person name="Meher P.K."/>
            <person name="Koringa P.G."/>
            <person name="Iquebal M.A."/>
            <person name="Das S.P."/>
            <person name="Bit A."/>
            <person name="Patnaik S."/>
            <person name="Patel N."/>
            <person name="Shah T.M."/>
            <person name="Hinsu A."/>
            <person name="Jena J.K."/>
        </authorList>
    </citation>
    <scope>NUCLEOTIDE SEQUENCE</scope>
    <source>
        <strain evidence="2">CIFAMagur01</strain>
        <tissue evidence="2">Testis</tissue>
    </source>
</reference>
<feature type="non-terminal residue" evidence="2">
    <location>
        <position position="68"/>
    </location>
</feature>
<feature type="compositionally biased region" description="Basic and acidic residues" evidence="1">
    <location>
        <begin position="24"/>
        <end position="42"/>
    </location>
</feature>
<dbReference type="EMBL" id="QNUK01000882">
    <property type="protein sequence ID" value="KAF5888993.1"/>
    <property type="molecule type" value="Genomic_DNA"/>
</dbReference>
<gene>
    <name evidence="2" type="ORF">DAT39_021306</name>
</gene>
<comment type="caution">
    <text evidence="2">The sequence shown here is derived from an EMBL/GenBank/DDBJ whole genome shotgun (WGS) entry which is preliminary data.</text>
</comment>
<name>A0A8J4X0D7_CLAMG</name>
<evidence type="ECO:0000313" key="2">
    <source>
        <dbReference type="EMBL" id="KAF5888993.1"/>
    </source>
</evidence>
<evidence type="ECO:0000256" key="1">
    <source>
        <dbReference type="SAM" id="MobiDB-lite"/>
    </source>
</evidence>
<keyword evidence="3" id="KW-1185">Reference proteome</keyword>
<dbReference type="AlphaFoldDB" id="A0A8J4X0D7"/>
<feature type="non-terminal residue" evidence="2">
    <location>
        <position position="1"/>
    </location>
</feature>
<dbReference type="Proteomes" id="UP000727407">
    <property type="component" value="Unassembled WGS sequence"/>
</dbReference>
<organism evidence="2 3">
    <name type="scientific">Clarias magur</name>
    <name type="common">Asian catfish</name>
    <name type="synonym">Macropteronotus magur</name>
    <dbReference type="NCBI Taxonomy" id="1594786"/>
    <lineage>
        <taxon>Eukaryota</taxon>
        <taxon>Metazoa</taxon>
        <taxon>Chordata</taxon>
        <taxon>Craniata</taxon>
        <taxon>Vertebrata</taxon>
        <taxon>Euteleostomi</taxon>
        <taxon>Actinopterygii</taxon>
        <taxon>Neopterygii</taxon>
        <taxon>Teleostei</taxon>
        <taxon>Ostariophysi</taxon>
        <taxon>Siluriformes</taxon>
        <taxon>Clariidae</taxon>
        <taxon>Clarias</taxon>
    </lineage>
</organism>
<proteinExistence type="predicted"/>
<evidence type="ECO:0000313" key="3">
    <source>
        <dbReference type="Proteomes" id="UP000727407"/>
    </source>
</evidence>
<accession>A0A8J4X0D7</accession>
<feature type="region of interest" description="Disordered" evidence="1">
    <location>
        <begin position="1"/>
        <end position="56"/>
    </location>
</feature>